<dbReference type="NCBIfam" id="NF033564">
    <property type="entry name" value="transpos_ISAs1"/>
    <property type="match status" value="1"/>
</dbReference>
<gene>
    <name evidence="3" type="ORF">DCO56_09275</name>
</gene>
<dbReference type="GO" id="GO:0004803">
    <property type="term" value="F:transposase activity"/>
    <property type="evidence" value="ECO:0007669"/>
    <property type="project" value="InterPro"/>
</dbReference>
<dbReference type="GO" id="GO:0003677">
    <property type="term" value="F:DNA binding"/>
    <property type="evidence" value="ECO:0007669"/>
    <property type="project" value="InterPro"/>
</dbReference>
<dbReference type="InterPro" id="IPR002559">
    <property type="entry name" value="Transposase_11"/>
</dbReference>
<protein>
    <submittedName>
        <fullName evidence="3">ISAs1 family transposase</fullName>
    </submittedName>
</protein>
<dbReference type="Proteomes" id="UP000250831">
    <property type="component" value="Unassembled WGS sequence"/>
</dbReference>
<accession>A0A363NWC9</accession>
<evidence type="ECO:0000259" key="2">
    <source>
        <dbReference type="Pfam" id="PF13808"/>
    </source>
</evidence>
<feature type="domain" description="Transposase IS4-like" evidence="1">
    <location>
        <begin position="105"/>
        <end position="337"/>
    </location>
</feature>
<sequence>MLEKKSTLHHYFEQFPDHRISRNKKHLLSDIIILSILGVLCGAESWDSIEAFGKTKLGFLKGFLKLPHGIPSHDTINRVFSGLRPKLFEKMFVEWAGSLKNESIKKEVISIDGKSIRGSRDSFHSQSPIHMVSAWASSNELVLGQLKVSDKSNEITAIPLLLELLDIEGSIVTIDAMGTQVDIAQKIVENKADYILSVKGNQQELSDQIKGRFENQLPADADLAQEKGHGRIESRKCEVITDLTFIDNSISWASIKSVVRISSTREIGNKVTTEQRYYISSLSEKAAHFNSYIRLHWGVENKLHWSLDMIFNEDRQRKRTKNAADNFSYIRKIGLNLLKKDTSKGSLVTKRLKAGWDDKYLMQIFNQI</sequence>
<dbReference type="EMBL" id="QCXX01000002">
    <property type="protein sequence ID" value="PUV25122.1"/>
    <property type="molecule type" value="Genomic_DNA"/>
</dbReference>
<dbReference type="Pfam" id="PF13808">
    <property type="entry name" value="DDE_Tnp_1_assoc"/>
    <property type="match status" value="1"/>
</dbReference>
<dbReference type="InterPro" id="IPR032806">
    <property type="entry name" value="YbfD_N"/>
</dbReference>
<organism evidence="3 4">
    <name type="scientific">Sphingobacterium athyrii</name>
    <dbReference type="NCBI Taxonomy" id="2152717"/>
    <lineage>
        <taxon>Bacteria</taxon>
        <taxon>Pseudomonadati</taxon>
        <taxon>Bacteroidota</taxon>
        <taxon>Sphingobacteriia</taxon>
        <taxon>Sphingobacteriales</taxon>
        <taxon>Sphingobacteriaceae</taxon>
        <taxon>Sphingobacterium</taxon>
    </lineage>
</organism>
<reference evidence="3 4" key="1">
    <citation type="submission" date="2018-04" db="EMBL/GenBank/DDBJ databases">
        <title>Sphingobacterium sp. M46 Genome.</title>
        <authorList>
            <person name="Cheng J."/>
            <person name="Li Y."/>
        </authorList>
    </citation>
    <scope>NUCLEOTIDE SEQUENCE [LARGE SCALE GENOMIC DNA]</scope>
    <source>
        <strain evidence="3 4">M46</strain>
    </source>
</reference>
<dbReference type="RefSeq" id="WP_108633455.1">
    <property type="nucleotide sequence ID" value="NZ_QCXX01000002.1"/>
</dbReference>
<dbReference type="OrthoDB" id="9815086at2"/>
<name>A0A363NWC9_9SPHI</name>
<evidence type="ECO:0000259" key="1">
    <source>
        <dbReference type="Pfam" id="PF01609"/>
    </source>
</evidence>
<dbReference type="GO" id="GO:0006313">
    <property type="term" value="P:DNA transposition"/>
    <property type="evidence" value="ECO:0007669"/>
    <property type="project" value="InterPro"/>
</dbReference>
<dbReference type="PANTHER" id="PTHR30298">
    <property type="entry name" value="H REPEAT-ASSOCIATED PREDICTED TRANSPOSASE"/>
    <property type="match status" value="1"/>
</dbReference>
<keyword evidence="4" id="KW-1185">Reference proteome</keyword>
<evidence type="ECO:0000313" key="4">
    <source>
        <dbReference type="Proteomes" id="UP000250831"/>
    </source>
</evidence>
<proteinExistence type="predicted"/>
<dbReference type="Pfam" id="PF01609">
    <property type="entry name" value="DDE_Tnp_1"/>
    <property type="match status" value="1"/>
</dbReference>
<evidence type="ECO:0000313" key="3">
    <source>
        <dbReference type="EMBL" id="PUV25122.1"/>
    </source>
</evidence>
<dbReference type="InterPro" id="IPR051698">
    <property type="entry name" value="Transposase_11-like"/>
</dbReference>
<comment type="caution">
    <text evidence="3">The sequence shown here is derived from an EMBL/GenBank/DDBJ whole genome shotgun (WGS) entry which is preliminary data.</text>
</comment>
<dbReference type="InterPro" id="IPR047647">
    <property type="entry name" value="ISAs1_transpos"/>
</dbReference>
<feature type="domain" description="H repeat-associated protein N-terminal" evidence="2">
    <location>
        <begin position="10"/>
        <end position="96"/>
    </location>
</feature>
<dbReference type="PANTHER" id="PTHR30298:SF0">
    <property type="entry name" value="PROTEIN YBFL-RELATED"/>
    <property type="match status" value="1"/>
</dbReference>
<dbReference type="AlphaFoldDB" id="A0A363NWC9"/>